<dbReference type="HOGENOM" id="CLU_004790_4_2_1"/>
<feature type="transmembrane region" description="Helical" evidence="7">
    <location>
        <begin position="150"/>
        <end position="171"/>
    </location>
</feature>
<feature type="transmembrane region" description="Helical" evidence="7">
    <location>
        <begin position="458"/>
        <end position="478"/>
    </location>
</feature>
<evidence type="ECO:0000256" key="3">
    <source>
        <dbReference type="ARBA" id="ARBA00022692"/>
    </source>
</evidence>
<dbReference type="SUPFAM" id="SSF103473">
    <property type="entry name" value="MFS general substrate transporter"/>
    <property type="match status" value="1"/>
</dbReference>
<dbReference type="VEuPathDB" id="FungiDB:AO090020000524"/>
<evidence type="ECO:0000256" key="1">
    <source>
        <dbReference type="ARBA" id="ARBA00004141"/>
    </source>
</evidence>
<dbReference type="GO" id="GO:0016020">
    <property type="term" value="C:membrane"/>
    <property type="evidence" value="ECO:0007669"/>
    <property type="project" value="UniProtKB-SubCell"/>
</dbReference>
<gene>
    <name evidence="8" type="ORF">AO090020000524</name>
</gene>
<evidence type="ECO:0000256" key="4">
    <source>
        <dbReference type="ARBA" id="ARBA00022989"/>
    </source>
</evidence>
<dbReference type="EMBL" id="BA000054">
    <property type="protein sequence ID" value="BAE63693.1"/>
    <property type="molecule type" value="Genomic_DNA"/>
</dbReference>
<name>Q2U422_ASPOR</name>
<dbReference type="RefSeq" id="XP_023092878.1">
    <property type="nucleotide sequence ID" value="XM_023237958.1"/>
</dbReference>
<dbReference type="InterPro" id="IPR036259">
    <property type="entry name" value="MFS_trans_sf"/>
</dbReference>
<feature type="transmembrane region" description="Helical" evidence="7">
    <location>
        <begin position="237"/>
        <end position="256"/>
    </location>
</feature>
<feature type="transmembrane region" description="Helical" evidence="7">
    <location>
        <begin position="490"/>
        <end position="512"/>
    </location>
</feature>
<dbReference type="Proteomes" id="UP000006564">
    <property type="component" value="Chromosome 6"/>
</dbReference>
<feature type="transmembrane region" description="Helical" evidence="7">
    <location>
        <begin position="213"/>
        <end position="231"/>
    </location>
</feature>
<dbReference type="Gene3D" id="1.20.1250.20">
    <property type="entry name" value="MFS general substrate transporter like domains"/>
    <property type="match status" value="1"/>
</dbReference>
<organism evidence="8 9">
    <name type="scientific">Aspergillus oryzae (strain ATCC 42149 / RIB 40)</name>
    <name type="common">Yellow koji mold</name>
    <dbReference type="NCBI Taxonomy" id="510516"/>
    <lineage>
        <taxon>Eukaryota</taxon>
        <taxon>Fungi</taxon>
        <taxon>Dikarya</taxon>
        <taxon>Ascomycota</taxon>
        <taxon>Pezizomycotina</taxon>
        <taxon>Eurotiomycetes</taxon>
        <taxon>Eurotiomycetidae</taxon>
        <taxon>Eurotiales</taxon>
        <taxon>Aspergillaceae</taxon>
        <taxon>Aspergillus</taxon>
        <taxon>Aspergillus subgen. Circumdati</taxon>
    </lineage>
</organism>
<keyword evidence="4 7" id="KW-1133">Transmembrane helix</keyword>
<evidence type="ECO:0000256" key="2">
    <source>
        <dbReference type="ARBA" id="ARBA00005982"/>
    </source>
</evidence>
<feature type="transmembrane region" description="Helical" evidence="7">
    <location>
        <begin position="335"/>
        <end position="354"/>
    </location>
</feature>
<protein>
    <submittedName>
        <fullName evidence="8">DNA, SC020</fullName>
    </submittedName>
</protein>
<dbReference type="GeneID" id="5996912"/>
<evidence type="ECO:0000256" key="7">
    <source>
        <dbReference type="SAM" id="Phobius"/>
    </source>
</evidence>
<feature type="transmembrane region" description="Helical" evidence="7">
    <location>
        <begin position="404"/>
        <end position="421"/>
    </location>
</feature>
<evidence type="ECO:0000313" key="9">
    <source>
        <dbReference type="Proteomes" id="UP000006564"/>
    </source>
</evidence>
<dbReference type="OMA" id="CHAFWIA"/>
<feature type="transmembrane region" description="Helical" evidence="7">
    <location>
        <begin position="374"/>
        <end position="392"/>
    </location>
</feature>
<accession>Q2U422</accession>
<dbReference type="EMBL" id="AP007167">
    <property type="protein sequence ID" value="BAE63693.1"/>
    <property type="molecule type" value="Genomic_DNA"/>
</dbReference>
<comment type="similarity">
    <text evidence="2">Belongs to the major facilitator superfamily. Proton-dependent oligopeptide transporter (POT/PTR) (TC 2.A.17) family.</text>
</comment>
<sequence>MSTPEPVSDASERTPLLSPSSDETADDGVISPPTDSLRRVADSLPLSVWLVATIEMCERFAFFGTMGPMQNYIQNPRDDPLRPGGIGLGQAYATMVNQGFLLWCYITPVLGAVVAEQYFGRVKTIIYSSTIYICGLTMLFMSSLPIAQDLGVSLAGLLSALFFIGIGAGGIKANVSSLIAEQYAGPNEAKRVLNSGEEVIVDRALTIERIFSTFYLFISIGSFGPLLTTTIEQKHGFSAAFALPILVFLLGFIVILSSKNQYITRPPESSIVFNACHAFWIALKHKGNLDYARPSYLAEAASASGSRSELEPESNLPWPDTFIDDLKTALSSCKIFLYPIYWAAYTQFVTNFVSQAATMKTHGIPNDIMPNIDTFSVLLLLPLIDRVIFPFLRRHGLPVRHIDRITLGFILIGTSMLYATFVQRAIYASPPCYNHPRAPDCLGGKVPNQISIFVQAPAYILVAGSEILASVAGIEYAYTKAPVSMKSLVMAGYLSATSVGALLAMTVSPLTVDPLLPWLYVTLGLENFLAGGVLWFVFVGYDEIKNEHKNVEDDSSRHAISSLNHDANFQTL</sequence>
<evidence type="ECO:0000313" key="8">
    <source>
        <dbReference type="EMBL" id="BAE63693.1"/>
    </source>
</evidence>
<proteinExistence type="inferred from homology"/>
<dbReference type="AlphaFoldDB" id="Q2U422"/>
<evidence type="ECO:0000256" key="6">
    <source>
        <dbReference type="SAM" id="MobiDB-lite"/>
    </source>
</evidence>
<feature type="transmembrane region" description="Helical" evidence="7">
    <location>
        <begin position="518"/>
        <end position="541"/>
    </location>
</feature>
<keyword evidence="5 7" id="KW-0472">Membrane</keyword>
<dbReference type="Pfam" id="PF00854">
    <property type="entry name" value="PTR2"/>
    <property type="match status" value="1"/>
</dbReference>
<dbReference type="GO" id="GO:0022857">
    <property type="term" value="F:transmembrane transporter activity"/>
    <property type="evidence" value="ECO:0007669"/>
    <property type="project" value="InterPro"/>
</dbReference>
<keyword evidence="3 7" id="KW-0812">Transmembrane</keyword>
<evidence type="ECO:0000256" key="5">
    <source>
        <dbReference type="ARBA" id="ARBA00023136"/>
    </source>
</evidence>
<feature type="transmembrane region" description="Helical" evidence="7">
    <location>
        <begin position="100"/>
        <end position="119"/>
    </location>
</feature>
<keyword evidence="9" id="KW-1185">Reference proteome</keyword>
<comment type="subcellular location">
    <subcellularLocation>
        <location evidence="1">Membrane</location>
        <topology evidence="1">Multi-pass membrane protein</topology>
    </subcellularLocation>
</comment>
<reference evidence="8 9" key="1">
    <citation type="journal article" date="2005" name="Nature">
        <title>Genome sequencing and analysis of Aspergillus oryzae.</title>
        <authorList>
            <person name="Machida M."/>
            <person name="Asai K."/>
            <person name="Sano M."/>
            <person name="Tanaka T."/>
            <person name="Kumagai T."/>
            <person name="Terai G."/>
            <person name="Kusumoto K."/>
            <person name="Arima T."/>
            <person name="Akita O."/>
            <person name="Kashiwagi Y."/>
            <person name="Abe K."/>
            <person name="Gomi K."/>
            <person name="Horiuchi H."/>
            <person name="Kitamoto K."/>
            <person name="Kobayashi T."/>
            <person name="Takeuchi M."/>
            <person name="Denning D.W."/>
            <person name="Galagan J.E."/>
            <person name="Nierman W.C."/>
            <person name="Yu J."/>
            <person name="Archer D.B."/>
            <person name="Bennett J.W."/>
            <person name="Bhatnagar D."/>
            <person name="Cleveland T.E."/>
            <person name="Fedorova N.D."/>
            <person name="Gotoh O."/>
            <person name="Horikawa H."/>
            <person name="Hosoyama A."/>
            <person name="Ichinomiya M."/>
            <person name="Igarashi R."/>
            <person name="Iwashita K."/>
            <person name="Juvvadi P.R."/>
            <person name="Kato M."/>
            <person name="Kato Y."/>
            <person name="Kin T."/>
            <person name="Kokubun A."/>
            <person name="Maeda H."/>
            <person name="Maeyama N."/>
            <person name="Maruyama J."/>
            <person name="Nagasaki H."/>
            <person name="Nakajima T."/>
            <person name="Oda K."/>
            <person name="Okada K."/>
            <person name="Paulsen I."/>
            <person name="Sakamoto K."/>
            <person name="Sawano T."/>
            <person name="Takahashi M."/>
            <person name="Takase K."/>
            <person name="Terabayashi Y."/>
            <person name="Wortman J."/>
            <person name="Yamada O."/>
            <person name="Yamagata Y."/>
            <person name="Anazawa H."/>
            <person name="Hata Y."/>
            <person name="Koide Y."/>
            <person name="Komori T."/>
            <person name="Koyama Y."/>
            <person name="Minetoki T."/>
            <person name="Suharnan S."/>
            <person name="Tanaka A."/>
            <person name="Isono K."/>
            <person name="Kuhara S."/>
            <person name="Ogasawara N."/>
            <person name="Kikuchi H."/>
        </authorList>
    </citation>
    <scope>NUCLEOTIDE SEQUENCE [LARGE SCALE GENOMIC DNA]</scope>
    <source>
        <strain evidence="9">ATCC 42149 / RIB 40</strain>
    </source>
</reference>
<dbReference type="InterPro" id="IPR000109">
    <property type="entry name" value="POT_fam"/>
</dbReference>
<feature type="transmembrane region" description="Helical" evidence="7">
    <location>
        <begin position="126"/>
        <end position="144"/>
    </location>
</feature>
<dbReference type="PANTHER" id="PTHR11654">
    <property type="entry name" value="OLIGOPEPTIDE TRANSPORTER-RELATED"/>
    <property type="match status" value="1"/>
</dbReference>
<feature type="region of interest" description="Disordered" evidence="6">
    <location>
        <begin position="1"/>
        <end position="32"/>
    </location>
</feature>
<dbReference type="KEGG" id="aor:AO090020000524"/>